<evidence type="ECO:0000313" key="1">
    <source>
        <dbReference type="EMBL" id="JAH89902.1"/>
    </source>
</evidence>
<organism evidence="1">
    <name type="scientific">Anguilla anguilla</name>
    <name type="common">European freshwater eel</name>
    <name type="synonym">Muraena anguilla</name>
    <dbReference type="NCBI Taxonomy" id="7936"/>
    <lineage>
        <taxon>Eukaryota</taxon>
        <taxon>Metazoa</taxon>
        <taxon>Chordata</taxon>
        <taxon>Craniata</taxon>
        <taxon>Vertebrata</taxon>
        <taxon>Euteleostomi</taxon>
        <taxon>Actinopterygii</taxon>
        <taxon>Neopterygii</taxon>
        <taxon>Teleostei</taxon>
        <taxon>Anguilliformes</taxon>
        <taxon>Anguillidae</taxon>
        <taxon>Anguilla</taxon>
    </lineage>
</organism>
<reference evidence="1" key="1">
    <citation type="submission" date="2014-11" db="EMBL/GenBank/DDBJ databases">
        <authorList>
            <person name="Amaro Gonzalez C."/>
        </authorList>
    </citation>
    <scope>NUCLEOTIDE SEQUENCE</scope>
</reference>
<reference evidence="1" key="2">
    <citation type="journal article" date="2015" name="Fish Shellfish Immunol.">
        <title>Early steps in the European eel (Anguilla anguilla)-Vibrio vulnificus interaction in the gills: Role of the RtxA13 toxin.</title>
        <authorList>
            <person name="Callol A."/>
            <person name="Pajuelo D."/>
            <person name="Ebbesson L."/>
            <person name="Teles M."/>
            <person name="MacKenzie S."/>
            <person name="Amaro C."/>
        </authorList>
    </citation>
    <scope>NUCLEOTIDE SEQUENCE</scope>
</reference>
<proteinExistence type="predicted"/>
<dbReference type="AlphaFoldDB" id="A0A0E9WHS7"/>
<protein>
    <submittedName>
        <fullName evidence="1">Uncharacterized protein</fullName>
    </submittedName>
</protein>
<name>A0A0E9WHS7_ANGAN</name>
<sequence>MHKRSIAIYPKRLLYCHLGSSTTLTDREWKITSNDLECAFPRLQR</sequence>
<accession>A0A0E9WHS7</accession>
<dbReference type="EMBL" id="GBXM01018675">
    <property type="protein sequence ID" value="JAH89902.1"/>
    <property type="molecule type" value="Transcribed_RNA"/>
</dbReference>